<evidence type="ECO:0000313" key="3">
    <source>
        <dbReference type="Proteomes" id="UP000469215"/>
    </source>
</evidence>
<dbReference type="RefSeq" id="WP_160953837.1">
    <property type="nucleotide sequence ID" value="NZ_WWEQ01000051.1"/>
</dbReference>
<protein>
    <recommendedName>
        <fullName evidence="4">AMP-dependent synthetase/ligase domain-containing protein</fullName>
    </recommendedName>
</protein>
<sequence>MTSEDPQPVSDTTALIAALARRPGPALAYSGADGALELTGRVCANWAYKGASLLAEAGVGPDCALLIVVPPAGYLHWRALLAALSAAALGAPVRLARPSAEPPDGPHAALAPEALAEAAATAGADELFVYAEAPLALAAEAPAETRDYNAEIRAHPDVVALAPQGSIEFSAPDSPPTAAPVPAPAPGAVELAGWPRDAAEAGRAFAALAGGLLSTADAPGTGAPAESGPPGAPDVGHATIGAWTK</sequence>
<keyword evidence="3" id="KW-1185">Reference proteome</keyword>
<evidence type="ECO:0008006" key="4">
    <source>
        <dbReference type="Google" id="ProtNLM"/>
    </source>
</evidence>
<evidence type="ECO:0000313" key="2">
    <source>
        <dbReference type="EMBL" id="MYM20419.1"/>
    </source>
</evidence>
<proteinExistence type="predicted"/>
<dbReference type="Proteomes" id="UP000469215">
    <property type="component" value="Unassembled WGS sequence"/>
</dbReference>
<reference evidence="2 3" key="1">
    <citation type="submission" date="2020-01" db="EMBL/GenBank/DDBJ databases">
        <authorList>
            <person name="Deng T."/>
        </authorList>
    </citation>
    <scope>NUCLEOTIDE SEQUENCE [LARGE SCALE GENOMIC DNA]</scope>
    <source>
        <strain evidence="2 3">5221</strain>
    </source>
</reference>
<evidence type="ECO:0000256" key="1">
    <source>
        <dbReference type="SAM" id="MobiDB-lite"/>
    </source>
</evidence>
<comment type="caution">
    <text evidence="2">The sequence shown here is derived from an EMBL/GenBank/DDBJ whole genome shotgun (WGS) entry which is preliminary data.</text>
</comment>
<feature type="region of interest" description="Disordered" evidence="1">
    <location>
        <begin position="218"/>
        <end position="245"/>
    </location>
</feature>
<name>A0A6N9H8R9_9MICO</name>
<accession>A0A6N9H8R9</accession>
<gene>
    <name evidence="2" type="ORF">GSY69_10710</name>
</gene>
<organism evidence="2 3">
    <name type="scientific">Brevibacterium rongguiense</name>
    <dbReference type="NCBI Taxonomy" id="2695267"/>
    <lineage>
        <taxon>Bacteria</taxon>
        <taxon>Bacillati</taxon>
        <taxon>Actinomycetota</taxon>
        <taxon>Actinomycetes</taxon>
        <taxon>Micrococcales</taxon>
        <taxon>Brevibacteriaceae</taxon>
        <taxon>Brevibacterium</taxon>
    </lineage>
</organism>
<feature type="compositionally biased region" description="Low complexity" evidence="1">
    <location>
        <begin position="218"/>
        <end position="229"/>
    </location>
</feature>
<dbReference type="EMBL" id="WWEQ01000051">
    <property type="protein sequence ID" value="MYM20419.1"/>
    <property type="molecule type" value="Genomic_DNA"/>
</dbReference>
<dbReference type="AlphaFoldDB" id="A0A6N9H8R9"/>